<dbReference type="Proteomes" id="UP000515976">
    <property type="component" value="Chromosome"/>
</dbReference>
<name>A0A7G9R1U2_9MICO</name>
<evidence type="ECO:0000313" key="3">
    <source>
        <dbReference type="Proteomes" id="UP000515976"/>
    </source>
</evidence>
<feature type="compositionally biased region" description="Low complexity" evidence="1">
    <location>
        <begin position="45"/>
        <end position="65"/>
    </location>
</feature>
<dbReference type="EMBL" id="CP060712">
    <property type="protein sequence ID" value="QNN49567.1"/>
    <property type="molecule type" value="Genomic_DNA"/>
</dbReference>
<gene>
    <name evidence="2" type="ORF">H9L10_00015</name>
</gene>
<keyword evidence="3" id="KW-1185">Reference proteome</keyword>
<dbReference type="RefSeq" id="WP_166098978.1">
    <property type="nucleotide sequence ID" value="NZ_BMMY01000005.1"/>
</dbReference>
<protein>
    <submittedName>
        <fullName evidence="2">Uncharacterized protein</fullName>
    </submittedName>
</protein>
<evidence type="ECO:0000256" key="1">
    <source>
        <dbReference type="SAM" id="MobiDB-lite"/>
    </source>
</evidence>
<accession>A0A7G9R1U2</accession>
<dbReference type="AlphaFoldDB" id="A0A7G9R1U2"/>
<reference evidence="2 3" key="1">
    <citation type="submission" date="2020-08" db="EMBL/GenBank/DDBJ databases">
        <title>Genome sequence of Phycicoccus endophyticus JCM 31784T.</title>
        <authorList>
            <person name="Hyun D.-W."/>
            <person name="Bae J.-W."/>
        </authorList>
    </citation>
    <scope>NUCLEOTIDE SEQUENCE [LARGE SCALE GENOMIC DNA]</scope>
    <source>
        <strain evidence="2 3">JCM 31784</strain>
    </source>
</reference>
<dbReference type="KEGG" id="pei:H9L10_00015"/>
<feature type="region of interest" description="Disordered" evidence="1">
    <location>
        <begin position="42"/>
        <end position="65"/>
    </location>
</feature>
<organism evidence="2 3">
    <name type="scientific">Phycicoccus endophyticus</name>
    <dbReference type="NCBI Taxonomy" id="1690220"/>
    <lineage>
        <taxon>Bacteria</taxon>
        <taxon>Bacillati</taxon>
        <taxon>Actinomycetota</taxon>
        <taxon>Actinomycetes</taxon>
        <taxon>Micrococcales</taxon>
        <taxon>Intrasporangiaceae</taxon>
        <taxon>Phycicoccus</taxon>
    </lineage>
</organism>
<proteinExistence type="predicted"/>
<sequence>MAGDPSLTDDDLQREIDLVGALVLAASQTDGPLSQERIDEILGVDDPPGADADADAAEAAPPAAG</sequence>
<evidence type="ECO:0000313" key="2">
    <source>
        <dbReference type="EMBL" id="QNN49567.1"/>
    </source>
</evidence>